<evidence type="ECO:0000313" key="3">
    <source>
        <dbReference type="EMBL" id="EJK54356.1"/>
    </source>
</evidence>
<name>K0RZY0_THAOC</name>
<evidence type="ECO:0000313" key="4">
    <source>
        <dbReference type="Proteomes" id="UP000266841"/>
    </source>
</evidence>
<keyword evidence="2" id="KW-0472">Membrane</keyword>
<reference evidence="3 4" key="1">
    <citation type="journal article" date="2012" name="Genome Biol.">
        <title>Genome and low-iron response of an oceanic diatom adapted to chronic iron limitation.</title>
        <authorList>
            <person name="Lommer M."/>
            <person name="Specht M."/>
            <person name="Roy A.S."/>
            <person name="Kraemer L."/>
            <person name="Andreson R."/>
            <person name="Gutowska M.A."/>
            <person name="Wolf J."/>
            <person name="Bergner S.V."/>
            <person name="Schilhabel M.B."/>
            <person name="Klostermeier U.C."/>
            <person name="Beiko R.G."/>
            <person name="Rosenstiel P."/>
            <person name="Hippler M."/>
            <person name="Laroche J."/>
        </authorList>
    </citation>
    <scope>NUCLEOTIDE SEQUENCE [LARGE SCALE GENOMIC DNA]</scope>
    <source>
        <strain evidence="3 4">CCMP1005</strain>
    </source>
</reference>
<accession>K0RZY0</accession>
<protein>
    <submittedName>
        <fullName evidence="3">Uncharacterized protein</fullName>
    </submittedName>
</protein>
<gene>
    <name evidence="3" type="ORF">THAOC_26024</name>
</gene>
<feature type="compositionally biased region" description="Basic and acidic residues" evidence="1">
    <location>
        <begin position="1"/>
        <end position="22"/>
    </location>
</feature>
<dbReference type="EMBL" id="AGNL01035937">
    <property type="protein sequence ID" value="EJK54356.1"/>
    <property type="molecule type" value="Genomic_DNA"/>
</dbReference>
<evidence type="ECO:0000256" key="1">
    <source>
        <dbReference type="SAM" id="MobiDB-lite"/>
    </source>
</evidence>
<feature type="region of interest" description="Disordered" evidence="1">
    <location>
        <begin position="1"/>
        <end position="23"/>
    </location>
</feature>
<sequence>MCVGRGDQRSSDIESPRLDGVRKIRRHGLKAPESGELSPPTRVGKDGFLLYRLAVGTILAVKVSFLYGRRHNQEKKGPMGSWHDIPAGFEVCQAAQTDPKISAQKQGVAMEVEVDVGSQVVFPLSLGISKIGRCMGAS</sequence>
<evidence type="ECO:0000256" key="2">
    <source>
        <dbReference type="SAM" id="Phobius"/>
    </source>
</evidence>
<proteinExistence type="predicted"/>
<keyword evidence="2" id="KW-1133">Transmembrane helix</keyword>
<organism evidence="3 4">
    <name type="scientific">Thalassiosira oceanica</name>
    <name type="common">Marine diatom</name>
    <dbReference type="NCBI Taxonomy" id="159749"/>
    <lineage>
        <taxon>Eukaryota</taxon>
        <taxon>Sar</taxon>
        <taxon>Stramenopiles</taxon>
        <taxon>Ochrophyta</taxon>
        <taxon>Bacillariophyta</taxon>
        <taxon>Coscinodiscophyceae</taxon>
        <taxon>Thalassiosirophycidae</taxon>
        <taxon>Thalassiosirales</taxon>
        <taxon>Thalassiosiraceae</taxon>
        <taxon>Thalassiosira</taxon>
    </lineage>
</organism>
<dbReference type="AlphaFoldDB" id="K0RZY0"/>
<feature type="non-terminal residue" evidence="3">
    <location>
        <position position="138"/>
    </location>
</feature>
<feature type="transmembrane region" description="Helical" evidence="2">
    <location>
        <begin position="49"/>
        <end position="68"/>
    </location>
</feature>
<keyword evidence="2" id="KW-0812">Transmembrane</keyword>
<comment type="caution">
    <text evidence="3">The sequence shown here is derived from an EMBL/GenBank/DDBJ whole genome shotgun (WGS) entry which is preliminary data.</text>
</comment>
<keyword evidence="4" id="KW-1185">Reference proteome</keyword>
<dbReference type="Proteomes" id="UP000266841">
    <property type="component" value="Unassembled WGS sequence"/>
</dbReference>